<keyword evidence="3" id="KW-0732">Signal</keyword>
<evidence type="ECO:0000259" key="6">
    <source>
        <dbReference type="Pfam" id="PF07980"/>
    </source>
</evidence>
<keyword evidence="9" id="KW-1185">Reference proteome</keyword>
<evidence type="ECO:0000256" key="5">
    <source>
        <dbReference type="ARBA" id="ARBA00023237"/>
    </source>
</evidence>
<evidence type="ECO:0000313" key="8">
    <source>
        <dbReference type="EMBL" id="QHW00018.1"/>
    </source>
</evidence>
<dbReference type="EMBL" id="CP045997">
    <property type="protein sequence ID" value="QHW00018.1"/>
    <property type="molecule type" value="Genomic_DNA"/>
</dbReference>
<dbReference type="CDD" id="cd08977">
    <property type="entry name" value="SusD"/>
    <property type="match status" value="1"/>
</dbReference>
<keyword evidence="5" id="KW-0998">Cell outer membrane</keyword>
<comment type="subcellular location">
    <subcellularLocation>
        <location evidence="1">Cell outer membrane</location>
    </subcellularLocation>
</comment>
<feature type="domain" description="RagB/SusD" evidence="6">
    <location>
        <begin position="344"/>
        <end position="493"/>
    </location>
</feature>
<proteinExistence type="inferred from homology"/>
<sequence>MKMSLINRPKQPLDGKRWGILGVFCLSLFSSCEQSLIEEPKSLVVESFFNTATEVETATNLIYSPLRSNNYAVYEATLECQSDYANGRGSWAPLHVFQGLDDANITRVSDLWRAFYLSIRNANLVIKNAPTGKSISKADVTKYVAEAKFMRAFNYFQLVRNWAGVPLRTESTMDAIDLKRNTADEVYNLIIADLTEAETNLPDNPAVAGRPTKWAAKTLLADVYLTLGKFAESRDKADEVIKSNKFSFVSTTTKTDFQTKVWGPDLVSTTEEIFYLKYARQVNQGNYMLWISNHPDTKLFNFGGAYVLYLDVTSAYYKAWNPNDLRKGLWDLINFGLGANTLVSSKFADQLAVSQSGAGNDDPVYGYSDVLLIYAEASSRAGNGPTAAGMEALNKVHRRAYGKAPAVASSIDFNLADYNAATFLDLVLTERSYEFQLGGKRWLDLKRTGKVKEAILAATGKTVADKHLLWPIPVSEMNYNKGLDPTKDQNPGY</sequence>
<dbReference type="AlphaFoldDB" id="A0A6P1W7K0"/>
<gene>
    <name evidence="8" type="ORF">GJR95_35600</name>
</gene>
<dbReference type="InterPro" id="IPR011990">
    <property type="entry name" value="TPR-like_helical_dom_sf"/>
</dbReference>
<dbReference type="InterPro" id="IPR012944">
    <property type="entry name" value="SusD_RagB_dom"/>
</dbReference>
<dbReference type="RefSeq" id="WP_162390408.1">
    <property type="nucleotide sequence ID" value="NZ_CP045997.1"/>
</dbReference>
<dbReference type="InterPro" id="IPR033985">
    <property type="entry name" value="SusD-like_N"/>
</dbReference>
<dbReference type="Pfam" id="PF14322">
    <property type="entry name" value="SusD-like_3"/>
    <property type="match status" value="1"/>
</dbReference>
<evidence type="ECO:0000256" key="1">
    <source>
        <dbReference type="ARBA" id="ARBA00004442"/>
    </source>
</evidence>
<organism evidence="8 9">
    <name type="scientific">Spirosoma endbachense</name>
    <dbReference type="NCBI Taxonomy" id="2666025"/>
    <lineage>
        <taxon>Bacteria</taxon>
        <taxon>Pseudomonadati</taxon>
        <taxon>Bacteroidota</taxon>
        <taxon>Cytophagia</taxon>
        <taxon>Cytophagales</taxon>
        <taxon>Cytophagaceae</taxon>
        <taxon>Spirosoma</taxon>
    </lineage>
</organism>
<dbReference type="PROSITE" id="PS51257">
    <property type="entry name" value="PROKAR_LIPOPROTEIN"/>
    <property type="match status" value="1"/>
</dbReference>
<dbReference type="Gene3D" id="1.25.40.390">
    <property type="match status" value="1"/>
</dbReference>
<evidence type="ECO:0000313" key="9">
    <source>
        <dbReference type="Proteomes" id="UP000464577"/>
    </source>
</evidence>
<dbReference type="GO" id="GO:0009279">
    <property type="term" value="C:cell outer membrane"/>
    <property type="evidence" value="ECO:0007669"/>
    <property type="project" value="UniProtKB-SubCell"/>
</dbReference>
<dbReference type="SUPFAM" id="SSF48452">
    <property type="entry name" value="TPR-like"/>
    <property type="match status" value="1"/>
</dbReference>
<evidence type="ECO:0000256" key="3">
    <source>
        <dbReference type="ARBA" id="ARBA00022729"/>
    </source>
</evidence>
<comment type="similarity">
    <text evidence="2">Belongs to the SusD family.</text>
</comment>
<dbReference type="KEGG" id="senf:GJR95_35600"/>
<keyword evidence="4" id="KW-0472">Membrane</keyword>
<reference evidence="8 9" key="1">
    <citation type="submission" date="2019-11" db="EMBL/GenBank/DDBJ databases">
        <title>Spirosoma endbachense sp. nov., isolated from a natural salt meadow.</title>
        <authorList>
            <person name="Rojas J."/>
            <person name="Ambika Manirajan B."/>
            <person name="Ratering S."/>
            <person name="Suarez C."/>
            <person name="Geissler-Plaum R."/>
            <person name="Schnell S."/>
        </authorList>
    </citation>
    <scope>NUCLEOTIDE SEQUENCE [LARGE SCALE GENOMIC DNA]</scope>
    <source>
        <strain evidence="8 9">I-24</strain>
    </source>
</reference>
<accession>A0A6P1W7K0</accession>
<dbReference type="Pfam" id="PF07980">
    <property type="entry name" value="SusD_RagB"/>
    <property type="match status" value="1"/>
</dbReference>
<evidence type="ECO:0000256" key="4">
    <source>
        <dbReference type="ARBA" id="ARBA00023136"/>
    </source>
</evidence>
<name>A0A6P1W7K0_9BACT</name>
<feature type="domain" description="SusD-like N-terminal" evidence="7">
    <location>
        <begin position="46"/>
        <end position="225"/>
    </location>
</feature>
<evidence type="ECO:0000259" key="7">
    <source>
        <dbReference type="Pfam" id="PF14322"/>
    </source>
</evidence>
<protein>
    <submittedName>
        <fullName evidence="8">RagB/SusD family nutrient uptake outer membrane protein</fullName>
    </submittedName>
</protein>
<evidence type="ECO:0000256" key="2">
    <source>
        <dbReference type="ARBA" id="ARBA00006275"/>
    </source>
</evidence>
<dbReference type="Proteomes" id="UP000464577">
    <property type="component" value="Chromosome"/>
</dbReference>